<dbReference type="AlphaFoldDB" id="A0A6J6ZX46"/>
<gene>
    <name evidence="1" type="ORF">UFOPK3204_00430</name>
</gene>
<dbReference type="EMBL" id="CAFABK010000012">
    <property type="protein sequence ID" value="CAB4825092.1"/>
    <property type="molecule type" value="Genomic_DNA"/>
</dbReference>
<accession>A0A6J6ZX46</accession>
<name>A0A6J6ZX46_9ZZZZ</name>
<sequence length="56" mass="6075">MTNEIPRSRGELEISKPSEDDYAGALLNLPGGRVIVRSYDTTEEVFARLAVDPAGP</sequence>
<protein>
    <submittedName>
        <fullName evidence="1">Unannotated protein</fullName>
    </submittedName>
</protein>
<reference evidence="1" key="1">
    <citation type="submission" date="2020-05" db="EMBL/GenBank/DDBJ databases">
        <authorList>
            <person name="Chiriac C."/>
            <person name="Salcher M."/>
            <person name="Ghai R."/>
            <person name="Kavagutti S V."/>
        </authorList>
    </citation>
    <scope>NUCLEOTIDE SEQUENCE</scope>
</reference>
<organism evidence="1">
    <name type="scientific">freshwater metagenome</name>
    <dbReference type="NCBI Taxonomy" id="449393"/>
    <lineage>
        <taxon>unclassified sequences</taxon>
        <taxon>metagenomes</taxon>
        <taxon>ecological metagenomes</taxon>
    </lineage>
</organism>
<proteinExistence type="predicted"/>
<evidence type="ECO:0000313" key="1">
    <source>
        <dbReference type="EMBL" id="CAB4825092.1"/>
    </source>
</evidence>